<dbReference type="InterPro" id="IPR019819">
    <property type="entry name" value="Carboxylesterase_B_CS"/>
</dbReference>
<feature type="signal peptide" evidence="3">
    <location>
        <begin position="1"/>
        <end position="19"/>
    </location>
</feature>
<dbReference type="PROSITE" id="PS00122">
    <property type="entry name" value="CARBOXYLESTERASE_B_1"/>
    <property type="match status" value="1"/>
</dbReference>
<dbReference type="InterPro" id="IPR002018">
    <property type="entry name" value="CarbesteraseB"/>
</dbReference>
<keyword evidence="4" id="KW-0472">Membrane</keyword>
<gene>
    <name evidence="6" type="ORF">TWF694_007641</name>
</gene>
<dbReference type="SUPFAM" id="SSF53474">
    <property type="entry name" value="alpha/beta-Hydrolases"/>
    <property type="match status" value="1"/>
</dbReference>
<comment type="caution">
    <text evidence="6">The sequence shown here is derived from an EMBL/GenBank/DDBJ whole genome shotgun (WGS) entry which is preliminary data.</text>
</comment>
<keyword evidence="7" id="KW-1185">Reference proteome</keyword>
<feature type="transmembrane region" description="Helical" evidence="4">
    <location>
        <begin position="573"/>
        <end position="593"/>
    </location>
</feature>
<sequence>MKIAKNIYLLAFLVVEGCANILEVELDGGKVQGNVCSNLTSTQFLGIPFAIPPVGNLRWEAPLKYNGTFQGGSLNATKTPATCYQFAGNSTPALPAPGPYSEDCLFVNVWVPQNASNTSATLPVKVWVYGGANLEGSINTPDYSGCQLAEDGAITVSIAYRLGALGYLALQSAGISGNFGIQDVLLGLQWVQDNIGKFGGDKDKVLLFGQSAGAYDSWIISTLPQAPSLMRAAALLSGGGVDFQTNSSAQIAGAQFAGLVNCSTTDASCLRKKTPTELIDVFLSPEAPSFNGFTIVNPGIQPFVDGKVIPVQPSEVGTRVPTLFSSMSEEGTLFISLASANPENTTDSSFDDFLQSEFGPLTAQINAQYPDSQFRSNPNPGFARASQILTDYAFKCPAYRGLLKAAEKGIPAWTYIFGHQPSCSLVPGLTQEILDFLGPTHGYDVPFFFGFTSGLPLPNGTCNDTPLEKNISSILVDGFTALADTGNLSTTDFNWPTFTNTSYQGLYMGPNSTEITSLASNYSICEFWNQINAVILQAADTNATNVTTEIPTSATITATSIPTSSKPSSGFKAVQALGNLSIIFAVLVGYIIMEVM</sequence>
<feature type="domain" description="Carboxylesterase type B" evidence="5">
    <location>
        <begin position="23"/>
        <end position="516"/>
    </location>
</feature>
<reference evidence="6 7" key="1">
    <citation type="submission" date="2019-10" db="EMBL/GenBank/DDBJ databases">
        <authorList>
            <person name="Palmer J.M."/>
        </authorList>
    </citation>
    <scope>NUCLEOTIDE SEQUENCE [LARGE SCALE GENOMIC DNA]</scope>
    <source>
        <strain evidence="6 7">TWF694</strain>
    </source>
</reference>
<keyword evidence="2 3" id="KW-0378">Hydrolase</keyword>
<evidence type="ECO:0000256" key="1">
    <source>
        <dbReference type="ARBA" id="ARBA00005964"/>
    </source>
</evidence>
<evidence type="ECO:0000259" key="5">
    <source>
        <dbReference type="Pfam" id="PF00135"/>
    </source>
</evidence>
<dbReference type="Pfam" id="PF00135">
    <property type="entry name" value="COesterase"/>
    <property type="match status" value="1"/>
</dbReference>
<evidence type="ECO:0000313" key="6">
    <source>
        <dbReference type="EMBL" id="KAK6541863.1"/>
    </source>
</evidence>
<protein>
    <recommendedName>
        <fullName evidence="3">Carboxylic ester hydrolase</fullName>
        <ecNumber evidence="3">3.1.1.-</ecNumber>
    </recommendedName>
</protein>
<dbReference type="Gene3D" id="3.40.50.1820">
    <property type="entry name" value="alpha/beta hydrolase"/>
    <property type="match status" value="1"/>
</dbReference>
<dbReference type="InterPro" id="IPR050309">
    <property type="entry name" value="Type-B_Carboxylest/Lipase"/>
</dbReference>
<dbReference type="Proteomes" id="UP001365542">
    <property type="component" value="Unassembled WGS sequence"/>
</dbReference>
<comment type="similarity">
    <text evidence="1 3">Belongs to the type-B carboxylesterase/lipase family.</text>
</comment>
<accession>A0AAV9XQ08</accession>
<keyword evidence="4" id="KW-0812">Transmembrane</keyword>
<dbReference type="PANTHER" id="PTHR11559">
    <property type="entry name" value="CARBOXYLESTERASE"/>
    <property type="match status" value="1"/>
</dbReference>
<keyword evidence="4" id="KW-1133">Transmembrane helix</keyword>
<dbReference type="GO" id="GO:0016787">
    <property type="term" value="F:hydrolase activity"/>
    <property type="evidence" value="ECO:0007669"/>
    <property type="project" value="UniProtKB-KW"/>
</dbReference>
<dbReference type="AlphaFoldDB" id="A0AAV9XQ08"/>
<name>A0AAV9XQ08_9PEZI</name>
<evidence type="ECO:0000256" key="4">
    <source>
        <dbReference type="SAM" id="Phobius"/>
    </source>
</evidence>
<dbReference type="PROSITE" id="PS00941">
    <property type="entry name" value="CARBOXYLESTERASE_B_2"/>
    <property type="match status" value="1"/>
</dbReference>
<evidence type="ECO:0000256" key="2">
    <source>
        <dbReference type="ARBA" id="ARBA00022801"/>
    </source>
</evidence>
<dbReference type="EC" id="3.1.1.-" evidence="3"/>
<dbReference type="EMBL" id="JAVHJO010000003">
    <property type="protein sequence ID" value="KAK6541863.1"/>
    <property type="molecule type" value="Genomic_DNA"/>
</dbReference>
<keyword evidence="3" id="KW-0732">Signal</keyword>
<feature type="chain" id="PRO_5043096517" description="Carboxylic ester hydrolase" evidence="3">
    <location>
        <begin position="20"/>
        <end position="596"/>
    </location>
</feature>
<organism evidence="6 7">
    <name type="scientific">Orbilia ellipsospora</name>
    <dbReference type="NCBI Taxonomy" id="2528407"/>
    <lineage>
        <taxon>Eukaryota</taxon>
        <taxon>Fungi</taxon>
        <taxon>Dikarya</taxon>
        <taxon>Ascomycota</taxon>
        <taxon>Pezizomycotina</taxon>
        <taxon>Orbiliomycetes</taxon>
        <taxon>Orbiliales</taxon>
        <taxon>Orbiliaceae</taxon>
        <taxon>Orbilia</taxon>
    </lineage>
</organism>
<dbReference type="InterPro" id="IPR019826">
    <property type="entry name" value="Carboxylesterase_B_AS"/>
</dbReference>
<proteinExistence type="inferred from homology"/>
<evidence type="ECO:0000313" key="7">
    <source>
        <dbReference type="Proteomes" id="UP001365542"/>
    </source>
</evidence>
<evidence type="ECO:0000256" key="3">
    <source>
        <dbReference type="RuleBase" id="RU361235"/>
    </source>
</evidence>
<dbReference type="InterPro" id="IPR029058">
    <property type="entry name" value="AB_hydrolase_fold"/>
</dbReference>